<dbReference type="VEuPathDB" id="VectorBase:AEPI001262"/>
<dbReference type="InterPro" id="IPR027417">
    <property type="entry name" value="P-loop_NTPase"/>
</dbReference>
<dbReference type="InterPro" id="IPR018627">
    <property type="entry name" value="ELP6"/>
</dbReference>
<organism evidence="4 5">
    <name type="scientific">Anopheles epiroticus</name>
    <dbReference type="NCBI Taxonomy" id="199890"/>
    <lineage>
        <taxon>Eukaryota</taxon>
        <taxon>Metazoa</taxon>
        <taxon>Ecdysozoa</taxon>
        <taxon>Arthropoda</taxon>
        <taxon>Hexapoda</taxon>
        <taxon>Insecta</taxon>
        <taxon>Pterygota</taxon>
        <taxon>Neoptera</taxon>
        <taxon>Endopterygota</taxon>
        <taxon>Diptera</taxon>
        <taxon>Nematocera</taxon>
        <taxon>Culicoidea</taxon>
        <taxon>Culicidae</taxon>
        <taxon>Anophelinae</taxon>
        <taxon>Anopheles</taxon>
    </lineage>
</organism>
<dbReference type="GO" id="GO:0033588">
    <property type="term" value="C:elongator holoenzyme complex"/>
    <property type="evidence" value="ECO:0007669"/>
    <property type="project" value="InterPro"/>
</dbReference>
<evidence type="ECO:0000313" key="4">
    <source>
        <dbReference type="EnsemblMetazoa" id="AEPI001262-PA"/>
    </source>
</evidence>
<dbReference type="PANTHER" id="PTHR16184:SF6">
    <property type="entry name" value="ELONGATOR COMPLEX PROTEIN 6"/>
    <property type="match status" value="1"/>
</dbReference>
<dbReference type="GO" id="GO:0002098">
    <property type="term" value="P:tRNA wobble uridine modification"/>
    <property type="evidence" value="ECO:0007669"/>
    <property type="project" value="InterPro"/>
</dbReference>
<dbReference type="Gene3D" id="3.40.50.300">
    <property type="entry name" value="P-loop containing nucleotide triphosphate hydrolases"/>
    <property type="match status" value="1"/>
</dbReference>
<protein>
    <recommendedName>
        <fullName evidence="3">Elongator complex protein 6</fullName>
    </recommendedName>
</protein>
<name>A0A182P2X6_9DIPT</name>
<comment type="similarity">
    <text evidence="2">Belongs to the ELP6 family.</text>
</comment>
<reference evidence="5" key="1">
    <citation type="submission" date="2013-03" db="EMBL/GenBank/DDBJ databases">
        <title>The Genome Sequence of Anopheles epiroticus epiroticus2.</title>
        <authorList>
            <consortium name="The Broad Institute Genomics Platform"/>
            <person name="Neafsey D.E."/>
            <person name="Howell P."/>
            <person name="Walker B."/>
            <person name="Young S.K."/>
            <person name="Zeng Q."/>
            <person name="Gargeya S."/>
            <person name="Fitzgerald M."/>
            <person name="Haas B."/>
            <person name="Abouelleil A."/>
            <person name="Allen A.W."/>
            <person name="Alvarado L."/>
            <person name="Arachchi H.M."/>
            <person name="Berlin A.M."/>
            <person name="Chapman S.B."/>
            <person name="Gainer-Dewar J."/>
            <person name="Goldberg J."/>
            <person name="Griggs A."/>
            <person name="Gujja S."/>
            <person name="Hansen M."/>
            <person name="Howarth C."/>
            <person name="Imamovic A."/>
            <person name="Ireland A."/>
            <person name="Larimer J."/>
            <person name="McCowan C."/>
            <person name="Murphy C."/>
            <person name="Pearson M."/>
            <person name="Poon T.W."/>
            <person name="Priest M."/>
            <person name="Roberts A."/>
            <person name="Saif S."/>
            <person name="Shea T."/>
            <person name="Sisk P."/>
            <person name="Sykes S."/>
            <person name="Wortman J."/>
            <person name="Nusbaum C."/>
            <person name="Birren B."/>
        </authorList>
    </citation>
    <scope>NUCLEOTIDE SEQUENCE [LARGE SCALE GENOMIC DNA]</scope>
    <source>
        <strain evidence="5">Epiroticus2</strain>
    </source>
</reference>
<proteinExistence type="inferred from homology"/>
<dbReference type="EnsemblMetazoa" id="AEPI001262-RA">
    <property type="protein sequence ID" value="AEPI001262-PA"/>
    <property type="gene ID" value="AEPI001262"/>
</dbReference>
<dbReference type="Proteomes" id="UP000075885">
    <property type="component" value="Unassembled WGS sequence"/>
</dbReference>
<evidence type="ECO:0000256" key="3">
    <source>
        <dbReference type="ARBA" id="ARBA00020263"/>
    </source>
</evidence>
<evidence type="ECO:0000313" key="5">
    <source>
        <dbReference type="Proteomes" id="UP000075885"/>
    </source>
</evidence>
<comment type="pathway">
    <text evidence="1">tRNA modification; 5-methoxycarbonylmethyl-2-thiouridine-tRNA biosynthesis.</text>
</comment>
<evidence type="ECO:0000256" key="2">
    <source>
        <dbReference type="ARBA" id="ARBA00008837"/>
    </source>
</evidence>
<accession>A0A182P2X6</accession>
<sequence length="254" mass="27862">MVWDILSVCGWPIAGSRDDAPKAPRVTLVQEQSGVDGSFLLAMLMTNHLKRSVDNRVLLFAGHHNAAHYTAACQKLTFNTASAIQSGHLRIVDVLAELYNGRGSTGGPELLQLISTQLAEAQNPNTLIIVDDLTLYATVHPVGGENSVIDFVEQRLLLQTLASDRYFVLKVNASECYERFCTCLNDLADVVVDVGPLPSGSFHELDGILTVHRKQSSAYPLISTLRDPPKTLLYKVHDRLVRTYVPGEVGIKNL</sequence>
<keyword evidence="5" id="KW-1185">Reference proteome</keyword>
<reference evidence="4" key="2">
    <citation type="submission" date="2020-05" db="UniProtKB">
        <authorList>
            <consortium name="EnsemblMetazoa"/>
        </authorList>
    </citation>
    <scope>IDENTIFICATION</scope>
    <source>
        <strain evidence="4">Epiroticus2</strain>
    </source>
</reference>
<dbReference type="AlphaFoldDB" id="A0A182P2X6"/>
<dbReference type="PANTHER" id="PTHR16184">
    <property type="entry name" value="ELONGATOR COMPLEX PROTEIN 6"/>
    <property type="match status" value="1"/>
</dbReference>
<dbReference type="UniPathway" id="UPA00988"/>
<dbReference type="STRING" id="199890.A0A182P2X6"/>
<evidence type="ECO:0000256" key="1">
    <source>
        <dbReference type="ARBA" id="ARBA00005043"/>
    </source>
</evidence>